<dbReference type="Proteomes" id="UP001362999">
    <property type="component" value="Unassembled WGS sequence"/>
</dbReference>
<dbReference type="CDD" id="cd02933">
    <property type="entry name" value="OYE_like_FMN"/>
    <property type="match status" value="1"/>
</dbReference>
<name>A0AAW0E3G7_9AGAR</name>
<keyword evidence="3" id="KW-1185">Reference proteome</keyword>
<proteinExistence type="predicted"/>
<sequence>MSSSQLFRPITVGPVSLQHRVVLAPLTRLKTTANLVPLLPLVKDYYTQRGSTPGTLLITESAFVAAKAGGYPHIPGIYSPEQINAWKEVVDSVHARGSSIFVQLLALGRGAMPDVLRAMDPTFSVVSASDIPVDPNAEDKPRPLTIEEIQEYVGLFVQAAKNAMEAGFDGVEIHADNGCLVDQFLQDVSNNRTDAYGGSVENRARFPLEIVQAVADAIGESKTAIRISPWSPFMGMGMKDPIPTYTHLLSELKRSHPKLAFLHVVEPRIAANLTVELSPDNANHSNDFIREIWGDDIPLISAGGYSRDSAIALADKHPNALVAFGRHFIANPDLPVRLAKDIPLHPYDRSTFYLPGVDEPTGYTDQPFATQ</sequence>
<dbReference type="InterPro" id="IPR013785">
    <property type="entry name" value="Aldolase_TIM"/>
</dbReference>
<evidence type="ECO:0000259" key="1">
    <source>
        <dbReference type="Pfam" id="PF00724"/>
    </source>
</evidence>
<comment type="caution">
    <text evidence="2">The sequence shown here is derived from an EMBL/GenBank/DDBJ whole genome shotgun (WGS) entry which is preliminary data.</text>
</comment>
<dbReference type="GO" id="GO:0010181">
    <property type="term" value="F:FMN binding"/>
    <property type="evidence" value="ECO:0007669"/>
    <property type="project" value="InterPro"/>
</dbReference>
<dbReference type="Gene3D" id="3.20.20.70">
    <property type="entry name" value="Aldolase class I"/>
    <property type="match status" value="1"/>
</dbReference>
<organism evidence="2 3">
    <name type="scientific">Favolaschia claudopus</name>
    <dbReference type="NCBI Taxonomy" id="2862362"/>
    <lineage>
        <taxon>Eukaryota</taxon>
        <taxon>Fungi</taxon>
        <taxon>Dikarya</taxon>
        <taxon>Basidiomycota</taxon>
        <taxon>Agaricomycotina</taxon>
        <taxon>Agaricomycetes</taxon>
        <taxon>Agaricomycetidae</taxon>
        <taxon>Agaricales</taxon>
        <taxon>Marasmiineae</taxon>
        <taxon>Mycenaceae</taxon>
        <taxon>Favolaschia</taxon>
    </lineage>
</organism>
<evidence type="ECO:0000313" key="2">
    <source>
        <dbReference type="EMBL" id="KAK7059824.1"/>
    </source>
</evidence>
<dbReference type="InterPro" id="IPR045247">
    <property type="entry name" value="Oye-like"/>
</dbReference>
<reference evidence="2 3" key="1">
    <citation type="journal article" date="2024" name="J Genomics">
        <title>Draft genome sequencing and assembly of Favolaschia claudopus CIRM-BRFM 2984 isolated from oak limbs.</title>
        <authorList>
            <person name="Navarro D."/>
            <person name="Drula E."/>
            <person name="Chaduli D."/>
            <person name="Cazenave R."/>
            <person name="Ahrendt S."/>
            <person name="Wang J."/>
            <person name="Lipzen A."/>
            <person name="Daum C."/>
            <person name="Barry K."/>
            <person name="Grigoriev I.V."/>
            <person name="Favel A."/>
            <person name="Rosso M.N."/>
            <person name="Martin F."/>
        </authorList>
    </citation>
    <scope>NUCLEOTIDE SEQUENCE [LARGE SCALE GENOMIC DNA]</scope>
    <source>
        <strain evidence="2 3">CIRM-BRFM 2984</strain>
    </source>
</reference>
<feature type="non-terminal residue" evidence="2">
    <location>
        <position position="371"/>
    </location>
</feature>
<dbReference type="PANTHER" id="PTHR22893">
    <property type="entry name" value="NADH OXIDOREDUCTASE-RELATED"/>
    <property type="match status" value="1"/>
</dbReference>
<dbReference type="FunFam" id="3.20.20.70:FF:000138">
    <property type="entry name" value="NADPH dehydrogenase 1"/>
    <property type="match status" value="1"/>
</dbReference>
<protein>
    <submittedName>
        <fullName evidence="2">NADH:flavin oxidoreductase/NADH oxidase</fullName>
    </submittedName>
</protein>
<dbReference type="InterPro" id="IPR001155">
    <property type="entry name" value="OxRdtase_FMN_N"/>
</dbReference>
<dbReference type="SUPFAM" id="SSF51395">
    <property type="entry name" value="FMN-linked oxidoreductases"/>
    <property type="match status" value="1"/>
</dbReference>
<accession>A0AAW0E3G7</accession>
<dbReference type="PANTHER" id="PTHR22893:SF91">
    <property type="entry name" value="NADPH DEHYDROGENASE 2-RELATED"/>
    <property type="match status" value="1"/>
</dbReference>
<dbReference type="AlphaFoldDB" id="A0AAW0E3G7"/>
<gene>
    <name evidence="2" type="ORF">R3P38DRAFT_2838058</name>
</gene>
<dbReference type="GO" id="GO:0003959">
    <property type="term" value="F:NADPH dehydrogenase activity"/>
    <property type="evidence" value="ECO:0007669"/>
    <property type="project" value="TreeGrafter"/>
</dbReference>
<dbReference type="Pfam" id="PF00724">
    <property type="entry name" value="Oxidored_FMN"/>
    <property type="match status" value="1"/>
</dbReference>
<evidence type="ECO:0000313" key="3">
    <source>
        <dbReference type="Proteomes" id="UP001362999"/>
    </source>
</evidence>
<dbReference type="EMBL" id="JAWWNJ010000003">
    <property type="protein sequence ID" value="KAK7059824.1"/>
    <property type="molecule type" value="Genomic_DNA"/>
</dbReference>
<feature type="domain" description="NADH:flavin oxidoreductase/NADH oxidase N-terminal" evidence="1">
    <location>
        <begin position="5"/>
        <end position="344"/>
    </location>
</feature>